<protein>
    <submittedName>
        <fullName evidence="2">Uncharacterized protein</fullName>
    </submittedName>
</protein>
<evidence type="ECO:0000313" key="2">
    <source>
        <dbReference type="EMBL" id="OHS94431.1"/>
    </source>
</evidence>
<reference evidence="2" key="1">
    <citation type="submission" date="2016-10" db="EMBL/GenBank/DDBJ databases">
        <authorList>
            <person name="Benchimol M."/>
            <person name="Almeida L.G."/>
            <person name="Vasconcelos A.T."/>
            <person name="Perreira-Neves A."/>
            <person name="Rosa I.A."/>
            <person name="Tasca T."/>
            <person name="Bogo M.R."/>
            <person name="de Souza W."/>
        </authorList>
    </citation>
    <scope>NUCLEOTIDE SEQUENCE [LARGE SCALE GENOMIC DNA]</scope>
    <source>
        <strain evidence="2">K</strain>
    </source>
</reference>
<dbReference type="RefSeq" id="XP_068347568.1">
    <property type="nucleotide sequence ID" value="XM_068512593.1"/>
</dbReference>
<dbReference type="EMBL" id="MLAK01001317">
    <property type="protein sequence ID" value="OHS94431.1"/>
    <property type="molecule type" value="Genomic_DNA"/>
</dbReference>
<comment type="caution">
    <text evidence="2">The sequence shown here is derived from an EMBL/GenBank/DDBJ whole genome shotgun (WGS) entry which is preliminary data.</text>
</comment>
<dbReference type="VEuPathDB" id="TrichDB:TRFO_39358"/>
<evidence type="ECO:0000256" key="1">
    <source>
        <dbReference type="SAM" id="MobiDB-lite"/>
    </source>
</evidence>
<evidence type="ECO:0000313" key="3">
    <source>
        <dbReference type="Proteomes" id="UP000179807"/>
    </source>
</evidence>
<proteinExistence type="predicted"/>
<gene>
    <name evidence="2" type="ORF">TRFO_39358</name>
</gene>
<name>A0A1J4J861_9EUKA</name>
<dbReference type="GeneID" id="94847297"/>
<dbReference type="Proteomes" id="UP000179807">
    <property type="component" value="Unassembled WGS sequence"/>
</dbReference>
<dbReference type="AlphaFoldDB" id="A0A1J4J861"/>
<organism evidence="2 3">
    <name type="scientific">Tritrichomonas foetus</name>
    <dbReference type="NCBI Taxonomy" id="1144522"/>
    <lineage>
        <taxon>Eukaryota</taxon>
        <taxon>Metamonada</taxon>
        <taxon>Parabasalia</taxon>
        <taxon>Tritrichomonadida</taxon>
        <taxon>Tritrichomonadidae</taxon>
        <taxon>Tritrichomonas</taxon>
    </lineage>
</organism>
<accession>A0A1J4J861</accession>
<sequence length="88" mass="10036">MPIILSFPESTSPTEESASQEKRAYQKTTNDARRLLTKLYQVNGDKKTLLEYSAESGIKLGNCKKLLNQLKKGESIEIKQYKRGRKSK</sequence>
<keyword evidence="3" id="KW-1185">Reference proteome</keyword>
<feature type="compositionally biased region" description="Low complexity" evidence="1">
    <location>
        <begin position="8"/>
        <end position="17"/>
    </location>
</feature>
<feature type="region of interest" description="Disordered" evidence="1">
    <location>
        <begin position="1"/>
        <end position="26"/>
    </location>
</feature>